<evidence type="ECO:0000313" key="1">
    <source>
        <dbReference type="EMBL" id="VVN05233.1"/>
    </source>
</evidence>
<evidence type="ECO:0000313" key="2">
    <source>
        <dbReference type="Proteomes" id="UP000326953"/>
    </source>
</evidence>
<dbReference type="PANTHER" id="PTHR34408:SF1">
    <property type="entry name" value="GLYCOSYL HYDROLASE FAMILY 19 DOMAIN-CONTAINING PROTEIN HI_1415"/>
    <property type="match status" value="1"/>
</dbReference>
<dbReference type="EMBL" id="CABVHK010000011">
    <property type="protein sequence ID" value="VVN05233.1"/>
    <property type="molecule type" value="Genomic_DNA"/>
</dbReference>
<dbReference type="Gene3D" id="2.30.30.40">
    <property type="entry name" value="SH3 Domains"/>
    <property type="match status" value="1"/>
</dbReference>
<proteinExistence type="predicted"/>
<dbReference type="Proteomes" id="UP000326953">
    <property type="component" value="Unassembled WGS sequence"/>
</dbReference>
<dbReference type="InterPro" id="IPR052354">
    <property type="entry name" value="Cell_Wall_Dynamics_Protein"/>
</dbReference>
<dbReference type="InterPro" id="IPR023346">
    <property type="entry name" value="Lysozyme-like_dom_sf"/>
</dbReference>
<dbReference type="PANTHER" id="PTHR34408">
    <property type="entry name" value="FAMILY PROTEIN, PUTATIVE-RELATED"/>
    <property type="match status" value="1"/>
</dbReference>
<dbReference type="RefSeq" id="WP_150711968.1">
    <property type="nucleotide sequence ID" value="NZ_CABVHK010000011.1"/>
</dbReference>
<name>A0A5E6UJ94_PSEFL</name>
<gene>
    <name evidence="1" type="ORF">PS662_03561</name>
</gene>
<dbReference type="Gene3D" id="1.10.530.10">
    <property type="match status" value="1"/>
</dbReference>
<reference evidence="1 2" key="1">
    <citation type="submission" date="2019-09" db="EMBL/GenBank/DDBJ databases">
        <authorList>
            <person name="Chandra G."/>
            <person name="Truman W A."/>
        </authorList>
    </citation>
    <scope>NUCLEOTIDE SEQUENCE [LARGE SCALE GENOMIC DNA]</scope>
    <source>
        <strain evidence="1">PS662</strain>
    </source>
</reference>
<dbReference type="OrthoDB" id="9798982at2"/>
<dbReference type="AlphaFoldDB" id="A0A5E6UJ94"/>
<evidence type="ECO:0008006" key="3">
    <source>
        <dbReference type="Google" id="ProtNLM"/>
    </source>
</evidence>
<sequence>MKLSGDVLGKLGVSHADVDKYLEPLTAAMARYGIASRLRIAHFLAQVVHESGHFKHVEENMNYSVDGLLNVFGKYFPSRSLAQTYARKPMMIGNHVYASRMGNGDEASGDGYLYRGRGLMQLTGKSNYKAFSNWLEEDVVAAPERVAQHFASHSAVYFWDSHHLNRLADTDDIRRITEAINGGLKGFDERRLLLEKAKAALRDEPEGQSPAAELDSTDFKPAHQVAPLQLNLRSAPRVTPATWVATLHQGCKVEVVSQLAEGWVQIRVQIGHAVREGFVAEQYLAPLPISRGGFDPVEAPVPERVFPGVHLQQNLKAITRKSETGRAYPLGEGRRPHRTASKPSARAAQLLKIIDYLDCAAAAHRRYKAAAGSTCSDIYAYDYCHLAGVYLPRVWWTERALLRITGGESVPVAYGQSVRELNANALHDWLEDHGPGFGWYRELDLTTLQAAADAGEVCLIVSRRKDPNLAGEIALVVPQQDGFQARHDAAGRVTRPVQSMASGRNRKYTVSRSAWWLNDQYQSFAFWRHP</sequence>
<organism evidence="1 2">
    <name type="scientific">Pseudomonas fluorescens</name>
    <dbReference type="NCBI Taxonomy" id="294"/>
    <lineage>
        <taxon>Bacteria</taxon>
        <taxon>Pseudomonadati</taxon>
        <taxon>Pseudomonadota</taxon>
        <taxon>Gammaproteobacteria</taxon>
        <taxon>Pseudomonadales</taxon>
        <taxon>Pseudomonadaceae</taxon>
        <taxon>Pseudomonas</taxon>
    </lineage>
</organism>
<dbReference type="SUPFAM" id="SSF53955">
    <property type="entry name" value="Lysozyme-like"/>
    <property type="match status" value="1"/>
</dbReference>
<protein>
    <recommendedName>
        <fullName evidence="3">SH3b domain-containing protein</fullName>
    </recommendedName>
</protein>
<accession>A0A5E6UJ94</accession>